<proteinExistence type="predicted"/>
<accession>A0ACB9RKK5</accession>
<organism evidence="1 2">
    <name type="scientific">Melastoma candidum</name>
    <dbReference type="NCBI Taxonomy" id="119954"/>
    <lineage>
        <taxon>Eukaryota</taxon>
        <taxon>Viridiplantae</taxon>
        <taxon>Streptophyta</taxon>
        <taxon>Embryophyta</taxon>
        <taxon>Tracheophyta</taxon>
        <taxon>Spermatophyta</taxon>
        <taxon>Magnoliopsida</taxon>
        <taxon>eudicotyledons</taxon>
        <taxon>Gunneridae</taxon>
        <taxon>Pentapetalae</taxon>
        <taxon>rosids</taxon>
        <taxon>malvids</taxon>
        <taxon>Myrtales</taxon>
        <taxon>Melastomataceae</taxon>
        <taxon>Melastomatoideae</taxon>
        <taxon>Melastomateae</taxon>
        <taxon>Melastoma</taxon>
    </lineage>
</organism>
<sequence length="101" mass="11575">MRRENPFTFGFFFRYEKKKNEEEGTAEAAEFTGNGKGQRTGGAKPKFQMRERKNTPEREWKLTKAEKSHTPLPKKASSLAFLFPFPLFSPPPLPLPSLSLN</sequence>
<reference evidence="2" key="1">
    <citation type="journal article" date="2023" name="Front. Plant Sci.">
        <title>Chromosomal-level genome assembly of Melastoma candidum provides insights into trichome evolution.</title>
        <authorList>
            <person name="Zhong Y."/>
            <person name="Wu W."/>
            <person name="Sun C."/>
            <person name="Zou P."/>
            <person name="Liu Y."/>
            <person name="Dai S."/>
            <person name="Zhou R."/>
        </authorList>
    </citation>
    <scope>NUCLEOTIDE SEQUENCE [LARGE SCALE GENOMIC DNA]</scope>
</reference>
<comment type="caution">
    <text evidence="1">The sequence shown here is derived from an EMBL/GenBank/DDBJ whole genome shotgun (WGS) entry which is preliminary data.</text>
</comment>
<evidence type="ECO:0000313" key="1">
    <source>
        <dbReference type="EMBL" id="KAI4379435.1"/>
    </source>
</evidence>
<keyword evidence="2" id="KW-1185">Reference proteome</keyword>
<dbReference type="Proteomes" id="UP001057402">
    <property type="component" value="Chromosome 3"/>
</dbReference>
<gene>
    <name evidence="1" type="ORF">MLD38_005736</name>
</gene>
<name>A0ACB9RKK5_9MYRT</name>
<evidence type="ECO:0000313" key="2">
    <source>
        <dbReference type="Proteomes" id="UP001057402"/>
    </source>
</evidence>
<protein>
    <submittedName>
        <fullName evidence="1">Uncharacterized protein</fullName>
    </submittedName>
</protein>
<dbReference type="EMBL" id="CM042882">
    <property type="protein sequence ID" value="KAI4379435.1"/>
    <property type="molecule type" value="Genomic_DNA"/>
</dbReference>